<gene>
    <name evidence="7" type="ORF">Q9L58_004194</name>
</gene>
<proteinExistence type="predicted"/>
<feature type="transmembrane region" description="Helical" evidence="5">
    <location>
        <begin position="127"/>
        <end position="153"/>
    </location>
</feature>
<comment type="caution">
    <text evidence="7">The sequence shown here is derived from an EMBL/GenBank/DDBJ whole genome shotgun (WGS) entry which is preliminary data.</text>
</comment>
<comment type="subcellular location">
    <subcellularLocation>
        <location evidence="1">Membrane</location>
        <topology evidence="1">Multi-pass membrane protein</topology>
    </subcellularLocation>
</comment>
<organism evidence="7 8">
    <name type="scientific">Discina gigas</name>
    <dbReference type="NCBI Taxonomy" id="1032678"/>
    <lineage>
        <taxon>Eukaryota</taxon>
        <taxon>Fungi</taxon>
        <taxon>Dikarya</taxon>
        <taxon>Ascomycota</taxon>
        <taxon>Pezizomycotina</taxon>
        <taxon>Pezizomycetes</taxon>
        <taxon>Pezizales</taxon>
        <taxon>Discinaceae</taxon>
        <taxon>Discina</taxon>
    </lineage>
</organism>
<evidence type="ECO:0000313" key="8">
    <source>
        <dbReference type="Proteomes" id="UP001447188"/>
    </source>
</evidence>
<evidence type="ECO:0000256" key="4">
    <source>
        <dbReference type="ARBA" id="ARBA00023136"/>
    </source>
</evidence>
<reference evidence="7 8" key="1">
    <citation type="submission" date="2024-02" db="EMBL/GenBank/DDBJ databases">
        <title>Discinaceae phylogenomics.</title>
        <authorList>
            <person name="Dirks A.C."/>
            <person name="James T.Y."/>
        </authorList>
    </citation>
    <scope>NUCLEOTIDE SEQUENCE [LARGE SCALE GENOMIC DNA]</scope>
    <source>
        <strain evidence="7 8">ACD0624</strain>
    </source>
</reference>
<evidence type="ECO:0000256" key="3">
    <source>
        <dbReference type="ARBA" id="ARBA00022989"/>
    </source>
</evidence>
<evidence type="ECO:0000256" key="5">
    <source>
        <dbReference type="SAM" id="Phobius"/>
    </source>
</evidence>
<evidence type="ECO:0000256" key="1">
    <source>
        <dbReference type="ARBA" id="ARBA00004141"/>
    </source>
</evidence>
<evidence type="ECO:0000259" key="6">
    <source>
        <dbReference type="Pfam" id="PF01284"/>
    </source>
</evidence>
<sequence length="212" mass="23587">MALKKQPSSWSKLPLIALRLVQLLGVLVVFAVTGYFNYYLLKDGYNIPWEFIVLDVVAALTFCNITSSVFLICLGRLGIRPVMIIDGVLSLFWVGAFGVLARAMGKTTIEKCDVYNWGNSDGIRICYMYKLLISFTVLSWLFHLGSFVFAFVINSRQKKHAYKPALNPANLRTQKTSYKSAHTPSGSISYGAQAPPIYTSAPDYTAGKDNYA</sequence>
<feature type="transmembrane region" description="Helical" evidence="5">
    <location>
        <begin position="52"/>
        <end position="75"/>
    </location>
</feature>
<keyword evidence="3 5" id="KW-1133">Transmembrane helix</keyword>
<keyword evidence="4 5" id="KW-0472">Membrane</keyword>
<evidence type="ECO:0000256" key="2">
    <source>
        <dbReference type="ARBA" id="ARBA00022692"/>
    </source>
</evidence>
<protein>
    <recommendedName>
        <fullName evidence="6">MARVEL domain-containing protein</fullName>
    </recommendedName>
</protein>
<feature type="domain" description="MARVEL" evidence="6">
    <location>
        <begin position="14"/>
        <end position="149"/>
    </location>
</feature>
<dbReference type="InterPro" id="IPR008253">
    <property type="entry name" value="Marvel"/>
</dbReference>
<dbReference type="Proteomes" id="UP001447188">
    <property type="component" value="Unassembled WGS sequence"/>
</dbReference>
<name>A0ABR3GMK8_9PEZI</name>
<dbReference type="Pfam" id="PF01284">
    <property type="entry name" value="MARVEL"/>
    <property type="match status" value="1"/>
</dbReference>
<dbReference type="EMBL" id="JBBBZM010000043">
    <property type="protein sequence ID" value="KAL0636836.1"/>
    <property type="molecule type" value="Genomic_DNA"/>
</dbReference>
<evidence type="ECO:0000313" key="7">
    <source>
        <dbReference type="EMBL" id="KAL0636836.1"/>
    </source>
</evidence>
<keyword evidence="8" id="KW-1185">Reference proteome</keyword>
<accession>A0ABR3GMK8</accession>
<feature type="transmembrane region" description="Helical" evidence="5">
    <location>
        <begin position="20"/>
        <end position="40"/>
    </location>
</feature>
<keyword evidence="2 5" id="KW-0812">Transmembrane</keyword>
<feature type="transmembrane region" description="Helical" evidence="5">
    <location>
        <begin position="82"/>
        <end position="101"/>
    </location>
</feature>